<evidence type="ECO:0000256" key="2">
    <source>
        <dbReference type="SAM" id="SignalP"/>
    </source>
</evidence>
<keyword evidence="4" id="KW-1185">Reference proteome</keyword>
<gene>
    <name evidence="3" type="ORF">ACFSC0_18805</name>
</gene>
<name>A0ABW4N5S0_9CAUL</name>
<feature type="signal peptide" evidence="2">
    <location>
        <begin position="1"/>
        <end position="20"/>
    </location>
</feature>
<feature type="chain" id="PRO_5046361708" evidence="2">
    <location>
        <begin position="21"/>
        <end position="264"/>
    </location>
</feature>
<evidence type="ECO:0000313" key="3">
    <source>
        <dbReference type="EMBL" id="MFD1785457.1"/>
    </source>
</evidence>
<sequence length="264" mass="27928">MKLPIAVFALFFAAATAVTAQPAPAPTLTITPGETLLNVTAEGRSRRQPDLAIFSAGVVTQAKTAGEALTANAQRMDAVIAALKRAGIAERDIQTSTLTLQPQYTQPRPPEPYPRRDPAGAVIEPAEPQAPRIIGYEARNSVQVRVRRLGEMGRVIDTLVSAGANQVDGPSFTVEEPEPALDEARVAAMQRARERAELYAKAAGLRVGRIISISEQGGYFPVAEQIVVTGYRGGPAAPPPPPSPVQPGEVALGVNLTVQFALVR</sequence>
<dbReference type="Gene3D" id="3.30.70.2970">
    <property type="entry name" value="Protein of unknown function (DUF541), domain 2"/>
    <property type="match status" value="1"/>
</dbReference>
<organism evidence="3 4">
    <name type="scientific">Phenylobacterium terrae</name>
    <dbReference type="NCBI Taxonomy" id="2665495"/>
    <lineage>
        <taxon>Bacteria</taxon>
        <taxon>Pseudomonadati</taxon>
        <taxon>Pseudomonadota</taxon>
        <taxon>Alphaproteobacteria</taxon>
        <taxon>Caulobacterales</taxon>
        <taxon>Caulobacteraceae</taxon>
        <taxon>Phenylobacterium</taxon>
    </lineage>
</organism>
<dbReference type="InterPro" id="IPR052022">
    <property type="entry name" value="26kDa_periplasmic_antigen"/>
</dbReference>
<comment type="caution">
    <text evidence="3">The sequence shown here is derived from an EMBL/GenBank/DDBJ whole genome shotgun (WGS) entry which is preliminary data.</text>
</comment>
<dbReference type="Gene3D" id="3.30.110.170">
    <property type="entry name" value="Protein of unknown function (DUF541), domain 1"/>
    <property type="match status" value="1"/>
</dbReference>
<reference evidence="4" key="1">
    <citation type="journal article" date="2019" name="Int. J. Syst. Evol. Microbiol.">
        <title>The Global Catalogue of Microorganisms (GCM) 10K type strain sequencing project: providing services to taxonomists for standard genome sequencing and annotation.</title>
        <authorList>
            <consortium name="The Broad Institute Genomics Platform"/>
            <consortium name="The Broad Institute Genome Sequencing Center for Infectious Disease"/>
            <person name="Wu L."/>
            <person name="Ma J."/>
        </authorList>
    </citation>
    <scope>NUCLEOTIDE SEQUENCE [LARGE SCALE GENOMIC DNA]</scope>
    <source>
        <strain evidence="4">DFY28</strain>
    </source>
</reference>
<accession>A0ABW4N5S0</accession>
<dbReference type="InterPro" id="IPR007497">
    <property type="entry name" value="SIMPL/DUF541"/>
</dbReference>
<dbReference type="Proteomes" id="UP001597237">
    <property type="component" value="Unassembled WGS sequence"/>
</dbReference>
<dbReference type="PANTHER" id="PTHR34387:SF1">
    <property type="entry name" value="PERIPLASMIC IMMUNOGENIC PROTEIN"/>
    <property type="match status" value="1"/>
</dbReference>
<dbReference type="RefSeq" id="WP_377281519.1">
    <property type="nucleotide sequence ID" value="NZ_JBHRSI010000004.1"/>
</dbReference>
<evidence type="ECO:0000256" key="1">
    <source>
        <dbReference type="SAM" id="MobiDB-lite"/>
    </source>
</evidence>
<dbReference type="Pfam" id="PF04402">
    <property type="entry name" value="SIMPL"/>
    <property type="match status" value="1"/>
</dbReference>
<evidence type="ECO:0000313" key="4">
    <source>
        <dbReference type="Proteomes" id="UP001597237"/>
    </source>
</evidence>
<feature type="region of interest" description="Disordered" evidence="1">
    <location>
        <begin position="97"/>
        <end position="117"/>
    </location>
</feature>
<dbReference type="PANTHER" id="PTHR34387">
    <property type="entry name" value="SLR1258 PROTEIN"/>
    <property type="match status" value="1"/>
</dbReference>
<protein>
    <submittedName>
        <fullName evidence="3">SIMPL domain-containing protein</fullName>
    </submittedName>
</protein>
<dbReference type="EMBL" id="JBHUEY010000006">
    <property type="protein sequence ID" value="MFD1785457.1"/>
    <property type="molecule type" value="Genomic_DNA"/>
</dbReference>
<keyword evidence="2" id="KW-0732">Signal</keyword>
<proteinExistence type="predicted"/>